<evidence type="ECO:0000313" key="2">
    <source>
        <dbReference type="Proteomes" id="UP000617041"/>
    </source>
</evidence>
<evidence type="ECO:0000313" key="1">
    <source>
        <dbReference type="EMBL" id="MBK0393170.1"/>
    </source>
</evidence>
<dbReference type="RefSeq" id="WP_200788155.1">
    <property type="nucleotide sequence ID" value="NZ_JAEDAO010000001.1"/>
</dbReference>
<accession>A0A934PZ11</accession>
<sequence length="48" mass="5336">MSMLSLNRISLAINQAMAECVCIEHRPLSLLTTTGERAGIQPFVYNEI</sequence>
<keyword evidence="2" id="KW-1185">Reference proteome</keyword>
<dbReference type="AlphaFoldDB" id="A0A934PZ11"/>
<proteinExistence type="predicted"/>
<comment type="caution">
    <text evidence="1">The sequence shown here is derived from an EMBL/GenBank/DDBJ whole genome shotgun (WGS) entry which is preliminary data.</text>
</comment>
<dbReference type="Proteomes" id="UP000617041">
    <property type="component" value="Unassembled WGS sequence"/>
</dbReference>
<name>A0A934PZ11_9BURK</name>
<dbReference type="EMBL" id="JAEDAO010000001">
    <property type="protein sequence ID" value="MBK0393170.1"/>
    <property type="molecule type" value="Genomic_DNA"/>
</dbReference>
<organism evidence="1 2">
    <name type="scientific">Ramlibacter algicola</name>
    <dbReference type="NCBI Taxonomy" id="2795217"/>
    <lineage>
        <taxon>Bacteria</taxon>
        <taxon>Pseudomonadati</taxon>
        <taxon>Pseudomonadota</taxon>
        <taxon>Betaproteobacteria</taxon>
        <taxon>Burkholderiales</taxon>
        <taxon>Comamonadaceae</taxon>
        <taxon>Ramlibacter</taxon>
    </lineage>
</organism>
<gene>
    <name evidence="1" type="ORF">I8E28_11270</name>
</gene>
<protein>
    <submittedName>
        <fullName evidence="1">Uncharacterized protein</fullName>
    </submittedName>
</protein>
<reference evidence="1" key="1">
    <citation type="submission" date="2020-12" db="EMBL/GenBank/DDBJ databases">
        <title>Ramlibacter sp. nov., isolated from a freshwater alga, Cryptomonas.</title>
        <authorList>
            <person name="Kim H.M."/>
            <person name="Jeon C.O."/>
        </authorList>
    </citation>
    <scope>NUCLEOTIDE SEQUENCE</scope>
    <source>
        <strain evidence="1">CrO1</strain>
    </source>
</reference>